<keyword evidence="2" id="KW-1133">Transmembrane helix</keyword>
<keyword evidence="2" id="KW-0472">Membrane</keyword>
<evidence type="ECO:0000313" key="5">
    <source>
        <dbReference type="Proteomes" id="UP000825935"/>
    </source>
</evidence>
<reference evidence="4" key="1">
    <citation type="submission" date="2021-08" db="EMBL/GenBank/DDBJ databases">
        <title>WGS assembly of Ceratopteris richardii.</title>
        <authorList>
            <person name="Marchant D.B."/>
            <person name="Chen G."/>
            <person name="Jenkins J."/>
            <person name="Shu S."/>
            <person name="Leebens-Mack J."/>
            <person name="Grimwood J."/>
            <person name="Schmutz J."/>
            <person name="Soltis P."/>
            <person name="Soltis D."/>
            <person name="Chen Z.-H."/>
        </authorList>
    </citation>
    <scope>NUCLEOTIDE SEQUENCE</scope>
    <source>
        <strain evidence="4">Whitten #5841</strain>
        <tissue evidence="4">Leaf</tissue>
    </source>
</reference>
<dbReference type="EMBL" id="CM035427">
    <property type="protein sequence ID" value="KAH7307478.1"/>
    <property type="molecule type" value="Genomic_DNA"/>
</dbReference>
<dbReference type="PROSITE" id="PS50089">
    <property type="entry name" value="ZF_RING_2"/>
    <property type="match status" value="1"/>
</dbReference>
<dbReference type="OrthoDB" id="4348522at2759"/>
<dbReference type="Gene3D" id="3.30.40.10">
    <property type="entry name" value="Zinc/RING finger domain, C3HC4 (zinc finger)"/>
    <property type="match status" value="1"/>
</dbReference>
<dbReference type="PANTHER" id="PTHR45676">
    <property type="entry name" value="RING-H2 FINGER PROTEIN ATL51-RELATED"/>
    <property type="match status" value="1"/>
</dbReference>
<organism evidence="4 5">
    <name type="scientific">Ceratopteris richardii</name>
    <name type="common">Triangle waterfern</name>
    <dbReference type="NCBI Taxonomy" id="49495"/>
    <lineage>
        <taxon>Eukaryota</taxon>
        <taxon>Viridiplantae</taxon>
        <taxon>Streptophyta</taxon>
        <taxon>Embryophyta</taxon>
        <taxon>Tracheophyta</taxon>
        <taxon>Polypodiopsida</taxon>
        <taxon>Polypodiidae</taxon>
        <taxon>Polypodiales</taxon>
        <taxon>Pteridineae</taxon>
        <taxon>Pteridaceae</taxon>
        <taxon>Parkerioideae</taxon>
        <taxon>Ceratopteris</taxon>
    </lineage>
</organism>
<keyword evidence="1" id="KW-0862">Zinc</keyword>
<keyword evidence="2" id="KW-0812">Transmembrane</keyword>
<dbReference type="GO" id="GO:0008270">
    <property type="term" value="F:zinc ion binding"/>
    <property type="evidence" value="ECO:0007669"/>
    <property type="project" value="UniProtKB-KW"/>
</dbReference>
<feature type="transmembrane region" description="Helical" evidence="2">
    <location>
        <begin position="12"/>
        <end position="33"/>
    </location>
</feature>
<dbReference type="InterPro" id="IPR001841">
    <property type="entry name" value="Znf_RING"/>
</dbReference>
<accession>A0A8T2S6S7</accession>
<dbReference type="Proteomes" id="UP000825935">
    <property type="component" value="Chromosome 22"/>
</dbReference>
<keyword evidence="5" id="KW-1185">Reference proteome</keyword>
<protein>
    <recommendedName>
        <fullName evidence="3">RING-type domain-containing protein</fullName>
    </recommendedName>
</protein>
<gene>
    <name evidence="4" type="ORF">KP509_22G061000</name>
</gene>
<dbReference type="SUPFAM" id="SSF57850">
    <property type="entry name" value="RING/U-box"/>
    <property type="match status" value="1"/>
</dbReference>
<evidence type="ECO:0000256" key="1">
    <source>
        <dbReference type="PROSITE-ProRule" id="PRU00175"/>
    </source>
</evidence>
<dbReference type="SMART" id="SM00184">
    <property type="entry name" value="RING"/>
    <property type="match status" value="1"/>
</dbReference>
<evidence type="ECO:0000259" key="3">
    <source>
        <dbReference type="PROSITE" id="PS50089"/>
    </source>
</evidence>
<dbReference type="InterPro" id="IPR013083">
    <property type="entry name" value="Znf_RING/FYVE/PHD"/>
</dbReference>
<evidence type="ECO:0000313" key="4">
    <source>
        <dbReference type="EMBL" id="KAH7307478.1"/>
    </source>
</evidence>
<name>A0A8T2S6S7_CERRI</name>
<keyword evidence="1" id="KW-0479">Metal-binding</keyword>
<feature type="domain" description="RING-type" evidence="3">
    <location>
        <begin position="142"/>
        <end position="184"/>
    </location>
</feature>
<keyword evidence="1" id="KW-0863">Zinc-finger</keyword>
<comment type="caution">
    <text evidence="4">The sequence shown here is derived from an EMBL/GenBank/DDBJ whole genome shotgun (WGS) entry which is preliminary data.</text>
</comment>
<proteinExistence type="predicted"/>
<dbReference type="Pfam" id="PF13639">
    <property type="entry name" value="zf-RING_2"/>
    <property type="match status" value="1"/>
</dbReference>
<feature type="transmembrane region" description="Helical" evidence="2">
    <location>
        <begin position="39"/>
        <end position="64"/>
    </location>
</feature>
<dbReference type="AlphaFoldDB" id="A0A8T2S6S7"/>
<evidence type="ECO:0000256" key="2">
    <source>
        <dbReference type="SAM" id="Phobius"/>
    </source>
</evidence>
<sequence length="189" mass="21129">MPRAGGRPLSMLTTFLQYNAPLGTMALLLHLFGSSKTDGIFTIWLLLTVAQMILLLLHIIFPIIRREDMPVRDMEAQQERPQESEEGLSEANLLNLQTLPTAEFGDLFISPVKQRNIGGENVAINIEEAKSAISVHETGYACCICFEDLQTKSEVFIFSNCRHCFHVACVSTWIAVHDSCPTCRKPVFS</sequence>
<dbReference type="PANTHER" id="PTHR45676:SF41">
    <property type="entry name" value="RING-H2 FINGER PROTEIN ATL66"/>
    <property type="match status" value="1"/>
</dbReference>